<dbReference type="SUPFAM" id="SSF53335">
    <property type="entry name" value="S-adenosyl-L-methionine-dependent methyltransferases"/>
    <property type="match status" value="1"/>
</dbReference>
<evidence type="ECO:0000259" key="2">
    <source>
        <dbReference type="Pfam" id="PF13649"/>
    </source>
</evidence>
<accession>A0A645AC06</accession>
<dbReference type="Gene3D" id="3.40.50.150">
    <property type="entry name" value="Vaccinia Virus protein VP39"/>
    <property type="match status" value="1"/>
</dbReference>
<name>A0A645AC06_9ZZZZ</name>
<keyword evidence="1" id="KW-0472">Membrane</keyword>
<evidence type="ECO:0000256" key="1">
    <source>
        <dbReference type="SAM" id="Phobius"/>
    </source>
</evidence>
<dbReference type="EMBL" id="VSSQ01012878">
    <property type="protein sequence ID" value="MPM50238.1"/>
    <property type="molecule type" value="Genomic_DNA"/>
</dbReference>
<feature type="domain" description="Methyltransferase" evidence="2">
    <location>
        <begin position="128"/>
        <end position="214"/>
    </location>
</feature>
<organism evidence="3">
    <name type="scientific">bioreactor metagenome</name>
    <dbReference type="NCBI Taxonomy" id="1076179"/>
    <lineage>
        <taxon>unclassified sequences</taxon>
        <taxon>metagenomes</taxon>
        <taxon>ecological metagenomes</taxon>
    </lineage>
</organism>
<sequence length="269" mass="31425">MPPFFRIIVPFYYIFIVFSIVVLLSYREIYLICLRKHTPVLFHTMEWTVFPLENAMKGAYMRLIKEGLIRLYHMAVYLFYEKPRGLDFIRIFDAQSRLNQKVFVSSTIPKKAIKQCLEGLEIEKCDAIIDIGCGKGHALSVFSQAGFGRIHGIELIDALCEITKQNIRKLKLEGLVTVENADAEKFTAYDDFSYIYLFNPFPASVMQTVIENIEKSYRRKPRKLILIYVNPVCDDMIIRSKWIRRIEKRTVKGLRSEAEVCYYAFDPAE</sequence>
<gene>
    <name evidence="3" type="ORF">SDC9_96974</name>
</gene>
<feature type="transmembrane region" description="Helical" evidence="1">
    <location>
        <begin position="6"/>
        <end position="26"/>
    </location>
</feature>
<reference evidence="3" key="1">
    <citation type="submission" date="2019-08" db="EMBL/GenBank/DDBJ databases">
        <authorList>
            <person name="Kucharzyk K."/>
            <person name="Murdoch R.W."/>
            <person name="Higgins S."/>
            <person name="Loffler F."/>
        </authorList>
    </citation>
    <scope>NUCLEOTIDE SEQUENCE</scope>
</reference>
<comment type="caution">
    <text evidence="3">The sequence shown here is derived from an EMBL/GenBank/DDBJ whole genome shotgun (WGS) entry which is preliminary data.</text>
</comment>
<dbReference type="CDD" id="cd02440">
    <property type="entry name" value="AdoMet_MTases"/>
    <property type="match status" value="1"/>
</dbReference>
<dbReference type="AlphaFoldDB" id="A0A645AC06"/>
<keyword evidence="1" id="KW-0812">Transmembrane</keyword>
<proteinExistence type="predicted"/>
<protein>
    <recommendedName>
        <fullName evidence="2">Methyltransferase domain-containing protein</fullName>
    </recommendedName>
</protein>
<evidence type="ECO:0000313" key="3">
    <source>
        <dbReference type="EMBL" id="MPM50238.1"/>
    </source>
</evidence>
<dbReference type="InterPro" id="IPR041698">
    <property type="entry name" value="Methyltransf_25"/>
</dbReference>
<dbReference type="Pfam" id="PF13649">
    <property type="entry name" value="Methyltransf_25"/>
    <property type="match status" value="1"/>
</dbReference>
<keyword evidence="1" id="KW-1133">Transmembrane helix</keyword>
<dbReference type="InterPro" id="IPR029063">
    <property type="entry name" value="SAM-dependent_MTases_sf"/>
</dbReference>